<comment type="caution">
    <text evidence="7">The sequence shown here is derived from an EMBL/GenBank/DDBJ whole genome shotgun (WGS) entry which is preliminary data.</text>
</comment>
<dbReference type="PANTHER" id="PTHR32322:SF2">
    <property type="entry name" value="EAMA DOMAIN-CONTAINING PROTEIN"/>
    <property type="match status" value="1"/>
</dbReference>
<feature type="domain" description="EamA" evidence="6">
    <location>
        <begin position="40"/>
        <end position="173"/>
    </location>
</feature>
<dbReference type="InterPro" id="IPR050638">
    <property type="entry name" value="AA-Vitamin_Transporters"/>
</dbReference>
<evidence type="ECO:0000256" key="5">
    <source>
        <dbReference type="SAM" id="Phobius"/>
    </source>
</evidence>
<evidence type="ECO:0000256" key="2">
    <source>
        <dbReference type="ARBA" id="ARBA00022692"/>
    </source>
</evidence>
<proteinExistence type="predicted"/>
<feature type="transmembrane region" description="Helical" evidence="5">
    <location>
        <begin position="253"/>
        <end position="275"/>
    </location>
</feature>
<dbReference type="SUPFAM" id="SSF103481">
    <property type="entry name" value="Multidrug resistance efflux transporter EmrE"/>
    <property type="match status" value="2"/>
</dbReference>
<dbReference type="OrthoDB" id="10041630at2759"/>
<keyword evidence="4 5" id="KW-0472">Membrane</keyword>
<dbReference type="InterPro" id="IPR037185">
    <property type="entry name" value="EmrE-like"/>
</dbReference>
<feature type="transmembrane region" description="Helical" evidence="5">
    <location>
        <begin position="217"/>
        <end position="241"/>
    </location>
</feature>
<dbReference type="GO" id="GO:0016020">
    <property type="term" value="C:membrane"/>
    <property type="evidence" value="ECO:0007669"/>
    <property type="project" value="UniProtKB-SubCell"/>
</dbReference>
<reference evidence="7 8" key="1">
    <citation type="journal article" date="2018" name="Genome Biol. Evol.">
        <title>Multiple Roots of Fruiting Body Formation in Amoebozoa.</title>
        <authorList>
            <person name="Hillmann F."/>
            <person name="Forbes G."/>
            <person name="Novohradska S."/>
            <person name="Ferling I."/>
            <person name="Riege K."/>
            <person name="Groth M."/>
            <person name="Westermann M."/>
            <person name="Marz M."/>
            <person name="Spaller T."/>
            <person name="Winckler T."/>
            <person name="Schaap P."/>
            <person name="Glockner G."/>
        </authorList>
    </citation>
    <scope>NUCLEOTIDE SEQUENCE [LARGE SCALE GENOMIC DNA]</scope>
    <source>
        <strain evidence="7 8">Jena</strain>
    </source>
</reference>
<accession>A0A2P6MX43</accession>
<gene>
    <name evidence="7" type="ORF">PROFUN_07783</name>
</gene>
<evidence type="ECO:0000256" key="3">
    <source>
        <dbReference type="ARBA" id="ARBA00022989"/>
    </source>
</evidence>
<evidence type="ECO:0000256" key="4">
    <source>
        <dbReference type="ARBA" id="ARBA00023136"/>
    </source>
</evidence>
<feature type="transmembrane region" description="Helical" evidence="5">
    <location>
        <begin position="191"/>
        <end position="210"/>
    </location>
</feature>
<dbReference type="InterPro" id="IPR000620">
    <property type="entry name" value="EamA_dom"/>
</dbReference>
<dbReference type="Proteomes" id="UP000241769">
    <property type="component" value="Unassembled WGS sequence"/>
</dbReference>
<feature type="transmembrane region" description="Helical" evidence="5">
    <location>
        <begin position="55"/>
        <end position="76"/>
    </location>
</feature>
<name>A0A2P6MX43_9EUKA</name>
<evidence type="ECO:0000313" key="8">
    <source>
        <dbReference type="Proteomes" id="UP000241769"/>
    </source>
</evidence>
<dbReference type="Pfam" id="PF00892">
    <property type="entry name" value="EamA"/>
    <property type="match status" value="2"/>
</dbReference>
<evidence type="ECO:0000313" key="7">
    <source>
        <dbReference type="EMBL" id="PRP76261.1"/>
    </source>
</evidence>
<keyword evidence="3 5" id="KW-1133">Transmembrane helix</keyword>
<dbReference type="AlphaFoldDB" id="A0A2P6MX43"/>
<feature type="transmembrane region" description="Helical" evidence="5">
    <location>
        <begin position="128"/>
        <end position="147"/>
    </location>
</feature>
<evidence type="ECO:0000259" key="6">
    <source>
        <dbReference type="Pfam" id="PF00892"/>
    </source>
</evidence>
<evidence type="ECO:0000256" key="1">
    <source>
        <dbReference type="ARBA" id="ARBA00004141"/>
    </source>
</evidence>
<feature type="domain" description="EamA" evidence="6">
    <location>
        <begin position="188"/>
        <end position="327"/>
    </location>
</feature>
<comment type="subcellular location">
    <subcellularLocation>
        <location evidence="1">Membrane</location>
        <topology evidence="1">Multi-pass membrane protein</topology>
    </subcellularLocation>
</comment>
<feature type="transmembrane region" description="Helical" evidence="5">
    <location>
        <begin position="159"/>
        <end position="179"/>
    </location>
</feature>
<keyword evidence="2 5" id="KW-0812">Transmembrane</keyword>
<dbReference type="InParanoid" id="A0A2P6MX43"/>
<feature type="transmembrane region" description="Helical" evidence="5">
    <location>
        <begin position="25"/>
        <end position="49"/>
    </location>
</feature>
<feature type="transmembrane region" description="Helical" evidence="5">
    <location>
        <begin position="100"/>
        <end position="122"/>
    </location>
</feature>
<feature type="transmembrane region" description="Helical" evidence="5">
    <location>
        <begin position="310"/>
        <end position="327"/>
    </location>
</feature>
<protein>
    <recommendedName>
        <fullName evidence="6">EamA domain-containing protein</fullName>
    </recommendedName>
</protein>
<organism evidence="7 8">
    <name type="scientific">Planoprotostelium fungivorum</name>
    <dbReference type="NCBI Taxonomy" id="1890364"/>
    <lineage>
        <taxon>Eukaryota</taxon>
        <taxon>Amoebozoa</taxon>
        <taxon>Evosea</taxon>
        <taxon>Variosea</taxon>
        <taxon>Cavosteliida</taxon>
        <taxon>Cavosteliaceae</taxon>
        <taxon>Planoprotostelium</taxon>
    </lineage>
</organism>
<sequence length="379" mass="41916">MIRIPRFSDKLRRARDWVSTRRTSLTVHGVLFIVQVLNLTNIIAMRYAAPHVNPFVYTSLKFLVATPVLFVATYSARETRVRRSLKHHIEASQIMPKGPVWLWLLSLPVLGVVLNNIFLATAMRNVSASNAAIFLPVVTALTLFFSLVSKQDAFTWKKLAAILLSVVGMVMLFGVSHLTKMLNFHELKGSLFMLGAVIATAICLTIQKIILKDLPLIVFVSWSMLFGGTVIWSATSVLFITGVIELAFQIPPYAWACILFSGLFGTAVACVGTIWTLNHTSSATVTTYNCIQILAAPAAAWLILDEPISFMSLLGAPFILLGLLITVREQNIRERCTENVVVLRTKSHPSKEKRLQTSGYVAVEVLDQEPAVVCSPRCS</sequence>
<feature type="transmembrane region" description="Helical" evidence="5">
    <location>
        <begin position="287"/>
        <end position="304"/>
    </location>
</feature>
<dbReference type="PANTHER" id="PTHR32322">
    <property type="entry name" value="INNER MEMBRANE TRANSPORTER"/>
    <property type="match status" value="1"/>
</dbReference>
<dbReference type="EMBL" id="MDYQ01000337">
    <property type="protein sequence ID" value="PRP76261.1"/>
    <property type="molecule type" value="Genomic_DNA"/>
</dbReference>
<keyword evidence="8" id="KW-1185">Reference proteome</keyword>